<comment type="caution">
    <text evidence="5">The sequence shown here is derived from an EMBL/GenBank/DDBJ whole genome shotgun (WGS) entry which is preliminary data.</text>
</comment>
<dbReference type="Gene3D" id="4.10.75.10">
    <property type="entry name" value="Elafin-like"/>
    <property type="match status" value="1"/>
</dbReference>
<evidence type="ECO:0000259" key="4">
    <source>
        <dbReference type="PROSITE" id="PS51390"/>
    </source>
</evidence>
<name>A0AAV6VER7_9ARAC</name>
<dbReference type="GO" id="GO:0005576">
    <property type="term" value="C:extracellular region"/>
    <property type="evidence" value="ECO:0007669"/>
    <property type="project" value="InterPro"/>
</dbReference>
<comment type="function">
    <text evidence="1">Has antibacterial activity.</text>
</comment>
<organism evidence="5 6">
    <name type="scientific">Oedothorax gibbosus</name>
    <dbReference type="NCBI Taxonomy" id="931172"/>
    <lineage>
        <taxon>Eukaryota</taxon>
        <taxon>Metazoa</taxon>
        <taxon>Ecdysozoa</taxon>
        <taxon>Arthropoda</taxon>
        <taxon>Chelicerata</taxon>
        <taxon>Arachnida</taxon>
        <taxon>Araneae</taxon>
        <taxon>Araneomorphae</taxon>
        <taxon>Entelegynae</taxon>
        <taxon>Araneoidea</taxon>
        <taxon>Linyphiidae</taxon>
        <taxon>Erigoninae</taxon>
        <taxon>Oedothorax</taxon>
    </lineage>
</organism>
<keyword evidence="2" id="KW-0800">Toxin</keyword>
<proteinExistence type="predicted"/>
<keyword evidence="3" id="KW-0732">Signal</keyword>
<dbReference type="EMBL" id="JAFNEN010000109">
    <property type="protein sequence ID" value="KAG8194126.1"/>
    <property type="molecule type" value="Genomic_DNA"/>
</dbReference>
<gene>
    <name evidence="5" type="ORF">JTE90_003063</name>
</gene>
<dbReference type="AlphaFoldDB" id="A0AAV6VER7"/>
<feature type="domain" description="WAP" evidence="4">
    <location>
        <begin position="32"/>
        <end position="80"/>
    </location>
</feature>
<reference evidence="5 6" key="1">
    <citation type="journal article" date="2022" name="Nat. Ecol. Evol.">
        <title>A masculinizing supergene underlies an exaggerated male reproductive morph in a spider.</title>
        <authorList>
            <person name="Hendrickx F."/>
            <person name="De Corte Z."/>
            <person name="Sonet G."/>
            <person name="Van Belleghem S.M."/>
            <person name="Kostlbacher S."/>
            <person name="Vangestel C."/>
        </authorList>
    </citation>
    <scope>NUCLEOTIDE SEQUENCE [LARGE SCALE GENOMIC DNA]</scope>
    <source>
        <strain evidence="5">W744_W776</strain>
    </source>
</reference>
<evidence type="ECO:0000256" key="1">
    <source>
        <dbReference type="ARBA" id="ARBA00002878"/>
    </source>
</evidence>
<dbReference type="SUPFAM" id="SSF57256">
    <property type="entry name" value="Elafin-like"/>
    <property type="match status" value="1"/>
</dbReference>
<accession>A0AAV6VER7</accession>
<dbReference type="InterPro" id="IPR008197">
    <property type="entry name" value="WAP_dom"/>
</dbReference>
<evidence type="ECO:0000313" key="6">
    <source>
        <dbReference type="Proteomes" id="UP000827092"/>
    </source>
</evidence>
<dbReference type="GO" id="GO:0030414">
    <property type="term" value="F:peptidase inhibitor activity"/>
    <property type="evidence" value="ECO:0007669"/>
    <property type="project" value="InterPro"/>
</dbReference>
<dbReference type="PROSITE" id="PS51390">
    <property type="entry name" value="WAP"/>
    <property type="match status" value="1"/>
</dbReference>
<dbReference type="GO" id="GO:0090729">
    <property type="term" value="F:toxin activity"/>
    <property type="evidence" value="ECO:0007669"/>
    <property type="project" value="UniProtKB-KW"/>
</dbReference>
<dbReference type="InterPro" id="IPR036645">
    <property type="entry name" value="Elafin-like_sf"/>
</dbReference>
<dbReference type="Proteomes" id="UP000827092">
    <property type="component" value="Unassembled WGS sequence"/>
</dbReference>
<evidence type="ECO:0000256" key="2">
    <source>
        <dbReference type="ARBA" id="ARBA00022656"/>
    </source>
</evidence>
<evidence type="ECO:0000256" key="3">
    <source>
        <dbReference type="ARBA" id="ARBA00022729"/>
    </source>
</evidence>
<evidence type="ECO:0000313" key="5">
    <source>
        <dbReference type="EMBL" id="KAG8194126.1"/>
    </source>
</evidence>
<sequence>MKKIRSLDCERVTKNITMKTTVIIFLVIALAVTVHAGLYCPMKPDIACATTGNTCCNDGDCKDGDFCCKEACGAVCKRPAEEETDGEKYDHNPEKSE</sequence>
<keyword evidence="6" id="KW-1185">Reference proteome</keyword>
<protein>
    <recommendedName>
        <fullName evidence="4">WAP domain-containing protein</fullName>
    </recommendedName>
</protein>